<evidence type="ECO:0000313" key="3">
    <source>
        <dbReference type="Proteomes" id="UP000245464"/>
    </source>
</evidence>
<gene>
    <name evidence="2" type="ORF">PtrM4_124100</name>
</gene>
<proteinExistence type="predicted"/>
<feature type="compositionally biased region" description="Polar residues" evidence="1">
    <location>
        <begin position="1"/>
        <end position="17"/>
    </location>
</feature>
<evidence type="ECO:0000313" key="2">
    <source>
        <dbReference type="EMBL" id="KAF7567797.1"/>
    </source>
</evidence>
<accession>A0A834RTV8</accession>
<reference evidence="2" key="1">
    <citation type="journal article" date="2018" name="BMC Genomics">
        <title>Comparative genomics of the wheat fungal pathogen Pyrenophora tritici-repentis reveals chromosomal variations and genome plasticity.</title>
        <authorList>
            <person name="Moolhuijzen P."/>
            <person name="See P.T."/>
            <person name="Hane J.K."/>
            <person name="Shi G."/>
            <person name="Liu Z."/>
            <person name="Oliver R.P."/>
            <person name="Moffat C.S."/>
        </authorList>
    </citation>
    <scope>NUCLEOTIDE SEQUENCE [LARGE SCALE GENOMIC DNA]</scope>
    <source>
        <strain evidence="2">M4</strain>
    </source>
</reference>
<dbReference type="Proteomes" id="UP000245464">
    <property type="component" value="Chromosome 7"/>
</dbReference>
<dbReference type="KEGG" id="ptrr:90957265"/>
<protein>
    <submittedName>
        <fullName evidence="2">Uncharacterized protein</fullName>
    </submittedName>
</protein>
<sequence length="152" mass="16826">MSSQETIPDNTLYQGYQNCPVVRDDTVYPASEPAEPARASKQSGDKKNNEQLGECASRETRGTASYINARNQPQENGTEVADLLDELNDLMGRQKHISSMVDDVVSRLQEALKQPTHRSLPKGGKLVRWADSASAHGPNDDTHRPRKRARGN</sequence>
<feature type="region of interest" description="Disordered" evidence="1">
    <location>
        <begin position="1"/>
        <end position="78"/>
    </location>
</feature>
<organism evidence="2 3">
    <name type="scientific">Pyrenophora tritici-repentis</name>
    <dbReference type="NCBI Taxonomy" id="45151"/>
    <lineage>
        <taxon>Eukaryota</taxon>
        <taxon>Fungi</taxon>
        <taxon>Dikarya</taxon>
        <taxon>Ascomycota</taxon>
        <taxon>Pezizomycotina</taxon>
        <taxon>Dothideomycetes</taxon>
        <taxon>Pleosporomycetidae</taxon>
        <taxon>Pleosporales</taxon>
        <taxon>Pleosporineae</taxon>
        <taxon>Pleosporaceae</taxon>
        <taxon>Pyrenophora</taxon>
    </lineage>
</organism>
<dbReference type="GeneID" id="90957265"/>
<feature type="compositionally biased region" description="Low complexity" evidence="1">
    <location>
        <begin position="29"/>
        <end position="40"/>
    </location>
</feature>
<feature type="compositionally biased region" description="Polar residues" evidence="1">
    <location>
        <begin position="62"/>
        <end position="77"/>
    </location>
</feature>
<feature type="region of interest" description="Disordered" evidence="1">
    <location>
        <begin position="112"/>
        <end position="152"/>
    </location>
</feature>
<evidence type="ECO:0000256" key="1">
    <source>
        <dbReference type="SAM" id="MobiDB-lite"/>
    </source>
</evidence>
<dbReference type="RefSeq" id="XP_065960625.1">
    <property type="nucleotide sequence ID" value="XM_066108633.1"/>
</dbReference>
<name>A0A834RTV8_9PLEO</name>
<comment type="caution">
    <text evidence="2">The sequence shown here is derived from an EMBL/GenBank/DDBJ whole genome shotgun (WGS) entry which is preliminary data.</text>
</comment>
<dbReference type="EMBL" id="NQIK02000007">
    <property type="protein sequence ID" value="KAF7567797.1"/>
    <property type="molecule type" value="Genomic_DNA"/>
</dbReference>
<dbReference type="AlphaFoldDB" id="A0A834RTV8"/>